<dbReference type="Pfam" id="PF00550">
    <property type="entry name" value="PP-binding"/>
    <property type="match status" value="1"/>
</dbReference>
<dbReference type="AlphaFoldDB" id="A0AAN6WNN7"/>
<name>A0AAN6WNN7_9PEZI</name>
<organism evidence="6 7">
    <name type="scientific">Podospora australis</name>
    <dbReference type="NCBI Taxonomy" id="1536484"/>
    <lineage>
        <taxon>Eukaryota</taxon>
        <taxon>Fungi</taxon>
        <taxon>Dikarya</taxon>
        <taxon>Ascomycota</taxon>
        <taxon>Pezizomycotina</taxon>
        <taxon>Sordariomycetes</taxon>
        <taxon>Sordariomycetidae</taxon>
        <taxon>Sordariales</taxon>
        <taxon>Podosporaceae</taxon>
        <taxon>Podospora</taxon>
    </lineage>
</organism>
<evidence type="ECO:0000313" key="6">
    <source>
        <dbReference type="EMBL" id="KAK4185156.1"/>
    </source>
</evidence>
<feature type="domain" description="Carrier" evidence="4">
    <location>
        <begin position="583"/>
        <end position="653"/>
    </location>
</feature>
<dbReference type="Gene3D" id="3.40.50.12780">
    <property type="entry name" value="N-terminal domain of ligase-like"/>
    <property type="match status" value="1"/>
</dbReference>
<dbReference type="SUPFAM" id="SSF51735">
    <property type="entry name" value="NAD(P)-binding Rossmann-fold domains"/>
    <property type="match status" value="1"/>
</dbReference>
<evidence type="ECO:0000259" key="5">
    <source>
        <dbReference type="Pfam" id="PF07993"/>
    </source>
</evidence>
<dbReference type="EMBL" id="MU864460">
    <property type="protein sequence ID" value="KAK4185156.1"/>
    <property type="molecule type" value="Genomic_DNA"/>
</dbReference>
<dbReference type="PROSITE" id="PS00455">
    <property type="entry name" value="AMP_BINDING"/>
    <property type="match status" value="1"/>
</dbReference>
<dbReference type="PROSITE" id="PS00012">
    <property type="entry name" value="PHOSPHOPANTETHEINE"/>
    <property type="match status" value="1"/>
</dbReference>
<comment type="caution">
    <text evidence="6">The sequence shown here is derived from an EMBL/GenBank/DDBJ whole genome shotgun (WGS) entry which is preliminary data.</text>
</comment>
<protein>
    <submittedName>
        <fullName evidence="6">Dehydrogenase</fullName>
    </submittedName>
</protein>
<gene>
    <name evidence="6" type="ORF">QBC35DRAFT_29884</name>
</gene>
<dbReference type="InterPro" id="IPR020845">
    <property type="entry name" value="AMP-binding_CS"/>
</dbReference>
<dbReference type="InterPro" id="IPR000873">
    <property type="entry name" value="AMP-dep_synth/lig_dom"/>
</dbReference>
<dbReference type="InterPro" id="IPR036736">
    <property type="entry name" value="ACP-like_sf"/>
</dbReference>
<dbReference type="InterPro" id="IPR042099">
    <property type="entry name" value="ANL_N_sf"/>
</dbReference>
<dbReference type="Gene3D" id="3.40.50.720">
    <property type="entry name" value="NAD(P)-binding Rossmann-like Domain"/>
    <property type="match status" value="1"/>
</dbReference>
<dbReference type="InterPro" id="IPR013120">
    <property type="entry name" value="FAR_NAD-bd"/>
</dbReference>
<dbReference type="InterPro" id="IPR009081">
    <property type="entry name" value="PP-bd_ACP"/>
</dbReference>
<keyword evidence="2" id="KW-0597">Phosphoprotein</keyword>
<reference evidence="6" key="1">
    <citation type="journal article" date="2023" name="Mol. Phylogenet. Evol.">
        <title>Genome-scale phylogeny and comparative genomics of the fungal order Sordariales.</title>
        <authorList>
            <person name="Hensen N."/>
            <person name="Bonometti L."/>
            <person name="Westerberg I."/>
            <person name="Brannstrom I.O."/>
            <person name="Guillou S."/>
            <person name="Cros-Aarteil S."/>
            <person name="Calhoun S."/>
            <person name="Haridas S."/>
            <person name="Kuo A."/>
            <person name="Mondo S."/>
            <person name="Pangilinan J."/>
            <person name="Riley R."/>
            <person name="LaButti K."/>
            <person name="Andreopoulos B."/>
            <person name="Lipzen A."/>
            <person name="Chen C."/>
            <person name="Yan M."/>
            <person name="Daum C."/>
            <person name="Ng V."/>
            <person name="Clum A."/>
            <person name="Steindorff A."/>
            <person name="Ohm R.A."/>
            <person name="Martin F."/>
            <person name="Silar P."/>
            <person name="Natvig D.O."/>
            <person name="Lalanne C."/>
            <person name="Gautier V."/>
            <person name="Ament-Velasquez S.L."/>
            <person name="Kruys A."/>
            <person name="Hutchinson M.I."/>
            <person name="Powell A.J."/>
            <person name="Barry K."/>
            <person name="Miller A.N."/>
            <person name="Grigoriev I.V."/>
            <person name="Debuchy R."/>
            <person name="Gladieux P."/>
            <person name="Hiltunen Thoren M."/>
            <person name="Johannesson H."/>
        </authorList>
    </citation>
    <scope>NUCLEOTIDE SEQUENCE</scope>
    <source>
        <strain evidence="6">PSN309</strain>
    </source>
</reference>
<evidence type="ECO:0000256" key="2">
    <source>
        <dbReference type="ARBA" id="ARBA00022553"/>
    </source>
</evidence>
<dbReference type="Pfam" id="PF07993">
    <property type="entry name" value="NAD_binding_4"/>
    <property type="match status" value="1"/>
</dbReference>
<dbReference type="Proteomes" id="UP001302126">
    <property type="component" value="Unassembled WGS sequence"/>
</dbReference>
<dbReference type="Gene3D" id="1.10.1200.10">
    <property type="entry name" value="ACP-like"/>
    <property type="match status" value="1"/>
</dbReference>
<reference evidence="6" key="2">
    <citation type="submission" date="2023-05" db="EMBL/GenBank/DDBJ databases">
        <authorList>
            <consortium name="Lawrence Berkeley National Laboratory"/>
            <person name="Steindorff A."/>
            <person name="Hensen N."/>
            <person name="Bonometti L."/>
            <person name="Westerberg I."/>
            <person name="Brannstrom I.O."/>
            <person name="Guillou S."/>
            <person name="Cros-Aarteil S."/>
            <person name="Calhoun S."/>
            <person name="Haridas S."/>
            <person name="Kuo A."/>
            <person name="Mondo S."/>
            <person name="Pangilinan J."/>
            <person name="Riley R."/>
            <person name="Labutti K."/>
            <person name="Andreopoulos B."/>
            <person name="Lipzen A."/>
            <person name="Chen C."/>
            <person name="Yanf M."/>
            <person name="Daum C."/>
            <person name="Ng V."/>
            <person name="Clum A."/>
            <person name="Ohm R."/>
            <person name="Martin F."/>
            <person name="Silar P."/>
            <person name="Natvig D."/>
            <person name="Lalanne C."/>
            <person name="Gautier V."/>
            <person name="Ament-Velasquez S.L."/>
            <person name="Kruys A."/>
            <person name="Hutchinson M.I."/>
            <person name="Powell A.J."/>
            <person name="Barry K."/>
            <person name="Miller A.N."/>
            <person name="Grigoriev I.V."/>
            <person name="Debuchy R."/>
            <person name="Gladieux P."/>
            <person name="Thoren M.H."/>
            <person name="Johannesson H."/>
        </authorList>
    </citation>
    <scope>NUCLEOTIDE SEQUENCE</scope>
    <source>
        <strain evidence="6">PSN309</strain>
    </source>
</reference>
<dbReference type="SUPFAM" id="SSF56801">
    <property type="entry name" value="Acetyl-CoA synthetase-like"/>
    <property type="match status" value="1"/>
</dbReference>
<dbReference type="PANTHER" id="PTHR43439">
    <property type="entry name" value="PHENYLACETATE-COENZYME A LIGASE"/>
    <property type="match status" value="1"/>
</dbReference>
<proteinExistence type="predicted"/>
<keyword evidence="1" id="KW-0596">Phosphopantetheine</keyword>
<feature type="domain" description="Thioester reductase (TE)" evidence="5">
    <location>
        <begin position="707"/>
        <end position="940"/>
    </location>
</feature>
<dbReference type="Pfam" id="PF00501">
    <property type="entry name" value="AMP-binding"/>
    <property type="match status" value="1"/>
</dbReference>
<dbReference type="InterPro" id="IPR051414">
    <property type="entry name" value="Adenylate-forming_Reductase"/>
</dbReference>
<evidence type="ECO:0000313" key="7">
    <source>
        <dbReference type="Proteomes" id="UP001302126"/>
    </source>
</evidence>
<accession>A0AAN6WNN7</accession>
<dbReference type="PANTHER" id="PTHR43439:SF2">
    <property type="entry name" value="ENZYME, PUTATIVE (JCVI)-RELATED"/>
    <property type="match status" value="1"/>
</dbReference>
<evidence type="ECO:0000259" key="3">
    <source>
        <dbReference type="Pfam" id="PF00501"/>
    </source>
</evidence>
<dbReference type="InterPro" id="IPR036291">
    <property type="entry name" value="NAD(P)-bd_dom_sf"/>
</dbReference>
<dbReference type="SUPFAM" id="SSF47336">
    <property type="entry name" value="ACP-like"/>
    <property type="match status" value="1"/>
</dbReference>
<keyword evidence="7" id="KW-1185">Reference proteome</keyword>
<evidence type="ECO:0000256" key="1">
    <source>
        <dbReference type="ARBA" id="ARBA00022450"/>
    </source>
</evidence>
<evidence type="ECO:0000259" key="4">
    <source>
        <dbReference type="Pfam" id="PF00550"/>
    </source>
</evidence>
<dbReference type="Pfam" id="PF23562">
    <property type="entry name" value="AMP-binding_C_3"/>
    <property type="match status" value="1"/>
</dbReference>
<dbReference type="InterPro" id="IPR006162">
    <property type="entry name" value="Ppantetheine_attach_site"/>
</dbReference>
<feature type="domain" description="AMP-dependent synthetase/ligase" evidence="3">
    <location>
        <begin position="40"/>
        <end position="366"/>
    </location>
</feature>
<sequence>MRYILTGRILYTPFKSYRMISTIRRPEFGRRLLPHIVDERAALEPEREWVSIPKTSNPYDGWKKITYRDAANAVNRIAHKLVSTTGKPEPKTFPTVAYIGPNDVRYLVFALGAVKAGYQAMFISPRNSQEGQLNLFEQANCNIIWFDPAFKTMVQPWLEERPEMSAIMTFPVEAWFPAETVEPYPYDKTFEEAEYEPLLLLHTSGSTGFPKPIVCRHGMLAVGDKIHNLEPWQGRRIWIEEMARRSSRILHPMPMYHAAAMYISMIMIHYWDIPAALGIGDRPLSSVMVMECLHHADVDSVILPPAILEELSQDQASLDALKRLQWVGFGGGNLAQEPGNRLVKAGVQLLNIISATEFTPFLIYWQSNPELWQYFIINSDLFSCEWRKSEDDDSYEQVIVRKGKEPGYLGFFYTFPELKEYSTKDLYKPHPTLKDHWIYQGRCDNIIVFSNGEKLNPISIETIMMNHPNVKGALVVGAGRFQPALILEPVERPKDEKEFIDSIWPLVVKANKETVAHGQIGRRFIALSNPKKPFLRAGKGTIQRAGTVKMYKDDIDKIYAHVNEAMEEAAPLNISSKDALIQSIKDLFEKHAHVPKLEPDTDFFTVGIDSMQAINASRILRAGLEGSGVTVDTSALATRVIYGNPTCKRLGEYLWSIINKDGKDATLGEQPQEDHAMEALLEKYTRGMPKGTADKPPPADEDQVILITGTTGALGSYLLDLCIKSPRVKKIICLNRSVNGKERQLKSMQERGLTTDLTKAEFLHADLSNFDLGVGGETYNRLLGEVDRVIHNQWPVNFNMPTESFEPHIRGVRNLADFSRKAFKRVPVVFISSIATVDAWKKKEPVPETSLHDFDISTGGYGRSKLVSSLILEKASEISKVPTEIIRVGQIGGPSSEKGYWNRQEWLPSIVASSVFMGILPDSLGQMTTVDWTPIEGIAHMVLEVSGVLENVPIDLIRGYFHGINPSKVQWIELAHAVKDFYGDRITKIVPFEEWVNELEDIAMSAENDVTANPGVKLIDTYKTWNQKAKEGQGYVDMELERTMRRSKTMKEMGPVTSKLMRNWCRQWAY</sequence>